<keyword evidence="2" id="KW-0812">Transmembrane</keyword>
<keyword evidence="5" id="KW-1185">Reference proteome</keyword>
<feature type="transmembrane region" description="Helical" evidence="2">
    <location>
        <begin position="78"/>
        <end position="100"/>
    </location>
</feature>
<evidence type="ECO:0000313" key="5">
    <source>
        <dbReference type="Proteomes" id="UP000308197"/>
    </source>
</evidence>
<sequence length="354" mass="39090">MDWRVHPNVTKPEEFWALWRANQDAYAAVGLENSAQRSGVAALALLVWDILTTMDDEVRLIWPSDWTLPKSLYLFVRYYSLITLIFHNIGVIPCVPWLFFEIVSTFVVELAAEVIIILRVYAVYGGRRKILRIMLLGFALQLAMMAFSLGVSLPKIVVGPLCRAVDLPAEMVFFSTASIVYETFLFGLMMVGVIRGGKEGFADTLLLRVLIRDGAIAFAGLFAVMLTNTILFTLAPTTLVTVGFPWLLAIVGSAGSRLVLKVRVAHASTVSGPSSELECTVPSSHMYSALNLDEEFPHMRESDESSSDDVFSDREDAALNPSRSNSGSRHARALSDVESQSPPSPLSPETRHYV</sequence>
<gene>
    <name evidence="4" type="ORF">K466DRAFT_483836</name>
</gene>
<dbReference type="InterPro" id="IPR045340">
    <property type="entry name" value="DUF6533"/>
</dbReference>
<keyword evidence="2" id="KW-0472">Membrane</keyword>
<feature type="transmembrane region" description="Helical" evidence="2">
    <location>
        <begin position="131"/>
        <end position="151"/>
    </location>
</feature>
<keyword evidence="2" id="KW-1133">Transmembrane helix</keyword>
<feature type="region of interest" description="Disordered" evidence="1">
    <location>
        <begin position="298"/>
        <end position="354"/>
    </location>
</feature>
<dbReference type="InParanoid" id="A0A5C3PRB8"/>
<organism evidence="4 5">
    <name type="scientific">Polyporus arcularius HHB13444</name>
    <dbReference type="NCBI Taxonomy" id="1314778"/>
    <lineage>
        <taxon>Eukaryota</taxon>
        <taxon>Fungi</taxon>
        <taxon>Dikarya</taxon>
        <taxon>Basidiomycota</taxon>
        <taxon>Agaricomycotina</taxon>
        <taxon>Agaricomycetes</taxon>
        <taxon>Polyporales</taxon>
        <taxon>Polyporaceae</taxon>
        <taxon>Polyporus</taxon>
    </lineage>
</organism>
<proteinExistence type="predicted"/>
<feature type="transmembrane region" description="Helical" evidence="2">
    <location>
        <begin position="241"/>
        <end position="260"/>
    </location>
</feature>
<evidence type="ECO:0000256" key="1">
    <source>
        <dbReference type="SAM" id="MobiDB-lite"/>
    </source>
</evidence>
<feature type="transmembrane region" description="Helical" evidence="2">
    <location>
        <begin position="215"/>
        <end position="235"/>
    </location>
</feature>
<evidence type="ECO:0000313" key="4">
    <source>
        <dbReference type="EMBL" id="TFK90910.1"/>
    </source>
</evidence>
<dbReference type="Pfam" id="PF20151">
    <property type="entry name" value="DUF6533"/>
    <property type="match status" value="1"/>
</dbReference>
<dbReference type="STRING" id="1314778.A0A5C3PRB8"/>
<reference evidence="4 5" key="1">
    <citation type="journal article" date="2019" name="Nat. Ecol. Evol.">
        <title>Megaphylogeny resolves global patterns of mushroom evolution.</title>
        <authorList>
            <person name="Varga T."/>
            <person name="Krizsan K."/>
            <person name="Foldi C."/>
            <person name="Dima B."/>
            <person name="Sanchez-Garcia M."/>
            <person name="Sanchez-Ramirez S."/>
            <person name="Szollosi G.J."/>
            <person name="Szarkandi J.G."/>
            <person name="Papp V."/>
            <person name="Albert L."/>
            <person name="Andreopoulos W."/>
            <person name="Angelini C."/>
            <person name="Antonin V."/>
            <person name="Barry K.W."/>
            <person name="Bougher N.L."/>
            <person name="Buchanan P."/>
            <person name="Buyck B."/>
            <person name="Bense V."/>
            <person name="Catcheside P."/>
            <person name="Chovatia M."/>
            <person name="Cooper J."/>
            <person name="Damon W."/>
            <person name="Desjardin D."/>
            <person name="Finy P."/>
            <person name="Geml J."/>
            <person name="Haridas S."/>
            <person name="Hughes K."/>
            <person name="Justo A."/>
            <person name="Karasinski D."/>
            <person name="Kautmanova I."/>
            <person name="Kiss B."/>
            <person name="Kocsube S."/>
            <person name="Kotiranta H."/>
            <person name="LaButti K.M."/>
            <person name="Lechner B.E."/>
            <person name="Liimatainen K."/>
            <person name="Lipzen A."/>
            <person name="Lukacs Z."/>
            <person name="Mihaltcheva S."/>
            <person name="Morgado L.N."/>
            <person name="Niskanen T."/>
            <person name="Noordeloos M.E."/>
            <person name="Ohm R.A."/>
            <person name="Ortiz-Santana B."/>
            <person name="Ovrebo C."/>
            <person name="Racz N."/>
            <person name="Riley R."/>
            <person name="Savchenko A."/>
            <person name="Shiryaev A."/>
            <person name="Soop K."/>
            <person name="Spirin V."/>
            <person name="Szebenyi C."/>
            <person name="Tomsovsky M."/>
            <person name="Tulloss R.E."/>
            <person name="Uehling J."/>
            <person name="Grigoriev I.V."/>
            <person name="Vagvolgyi C."/>
            <person name="Papp T."/>
            <person name="Martin F.M."/>
            <person name="Miettinen O."/>
            <person name="Hibbett D.S."/>
            <person name="Nagy L.G."/>
        </authorList>
    </citation>
    <scope>NUCLEOTIDE SEQUENCE [LARGE SCALE GENOMIC DNA]</scope>
    <source>
        <strain evidence="4 5">HHB13444</strain>
    </source>
</reference>
<dbReference type="Proteomes" id="UP000308197">
    <property type="component" value="Unassembled WGS sequence"/>
</dbReference>
<evidence type="ECO:0000256" key="2">
    <source>
        <dbReference type="SAM" id="Phobius"/>
    </source>
</evidence>
<feature type="transmembrane region" description="Helical" evidence="2">
    <location>
        <begin position="106"/>
        <end position="124"/>
    </location>
</feature>
<feature type="domain" description="DUF6533" evidence="3">
    <location>
        <begin position="39"/>
        <end position="82"/>
    </location>
</feature>
<feature type="transmembrane region" description="Helical" evidence="2">
    <location>
        <begin position="171"/>
        <end position="194"/>
    </location>
</feature>
<dbReference type="EMBL" id="ML211033">
    <property type="protein sequence ID" value="TFK90910.1"/>
    <property type="molecule type" value="Genomic_DNA"/>
</dbReference>
<accession>A0A5C3PRB8</accession>
<name>A0A5C3PRB8_9APHY</name>
<evidence type="ECO:0000259" key="3">
    <source>
        <dbReference type="Pfam" id="PF20151"/>
    </source>
</evidence>
<dbReference type="AlphaFoldDB" id="A0A5C3PRB8"/>
<protein>
    <recommendedName>
        <fullName evidence="3">DUF6533 domain-containing protein</fullName>
    </recommendedName>
</protein>